<evidence type="ECO:0000256" key="1">
    <source>
        <dbReference type="ARBA" id="ARBA00022737"/>
    </source>
</evidence>
<organism evidence="4 5">
    <name type="scientific">Melipona bicolor</name>
    <dbReference type="NCBI Taxonomy" id="60889"/>
    <lineage>
        <taxon>Eukaryota</taxon>
        <taxon>Metazoa</taxon>
        <taxon>Ecdysozoa</taxon>
        <taxon>Arthropoda</taxon>
        <taxon>Hexapoda</taxon>
        <taxon>Insecta</taxon>
        <taxon>Pterygota</taxon>
        <taxon>Neoptera</taxon>
        <taxon>Endopterygota</taxon>
        <taxon>Hymenoptera</taxon>
        <taxon>Apocrita</taxon>
        <taxon>Aculeata</taxon>
        <taxon>Apoidea</taxon>
        <taxon>Anthophila</taxon>
        <taxon>Apidae</taxon>
        <taxon>Melipona</taxon>
    </lineage>
</organism>
<feature type="region of interest" description="Disordered" evidence="3">
    <location>
        <begin position="171"/>
        <end position="210"/>
    </location>
</feature>
<dbReference type="PANTHER" id="PTHR10648:SF1">
    <property type="entry name" value="SERINE_THREONINE-PROTEIN PHOSPHATASE 4 REGULATORY SUBUNIT 1"/>
    <property type="match status" value="1"/>
</dbReference>
<comment type="caution">
    <text evidence="4">The sequence shown here is derived from an EMBL/GenBank/DDBJ whole genome shotgun (WGS) entry which is preliminary data.</text>
</comment>
<evidence type="ECO:0000313" key="5">
    <source>
        <dbReference type="Proteomes" id="UP001177670"/>
    </source>
</evidence>
<dbReference type="AlphaFoldDB" id="A0AA40FRN6"/>
<evidence type="ECO:0008006" key="6">
    <source>
        <dbReference type="Google" id="ProtNLM"/>
    </source>
</evidence>
<reference evidence="4" key="1">
    <citation type="submission" date="2021-10" db="EMBL/GenBank/DDBJ databases">
        <title>Melipona bicolor Genome sequencing and assembly.</title>
        <authorList>
            <person name="Araujo N.S."/>
            <person name="Arias M.C."/>
        </authorList>
    </citation>
    <scope>NUCLEOTIDE SEQUENCE</scope>
    <source>
        <strain evidence="4">USP_2M_L1-L4_2017</strain>
        <tissue evidence="4">Whole body</tissue>
    </source>
</reference>
<evidence type="ECO:0000256" key="3">
    <source>
        <dbReference type="SAM" id="MobiDB-lite"/>
    </source>
</evidence>
<dbReference type="InterPro" id="IPR021133">
    <property type="entry name" value="HEAT_type_2"/>
</dbReference>
<proteinExistence type="predicted"/>
<name>A0AA40FRN6_9HYME</name>
<accession>A0AA40FRN6</accession>
<dbReference type="GO" id="GO:0005737">
    <property type="term" value="C:cytoplasm"/>
    <property type="evidence" value="ECO:0007669"/>
    <property type="project" value="TreeGrafter"/>
</dbReference>
<dbReference type="SUPFAM" id="SSF48371">
    <property type="entry name" value="ARM repeat"/>
    <property type="match status" value="1"/>
</dbReference>
<evidence type="ECO:0000313" key="4">
    <source>
        <dbReference type="EMBL" id="KAK1123918.1"/>
    </source>
</evidence>
<dbReference type="PANTHER" id="PTHR10648">
    <property type="entry name" value="SERINE/THREONINE-PROTEIN PHOSPHATASE PP2A 65 KDA REGULATORY SUBUNIT"/>
    <property type="match status" value="1"/>
</dbReference>
<dbReference type="Gene3D" id="1.25.10.10">
    <property type="entry name" value="Leucine-rich Repeat Variant"/>
    <property type="match status" value="2"/>
</dbReference>
<keyword evidence="1" id="KW-0677">Repeat</keyword>
<dbReference type="PROSITE" id="PS50077">
    <property type="entry name" value="HEAT_REPEAT"/>
    <property type="match status" value="1"/>
</dbReference>
<sequence length="644" mass="73632">MCKMAPLVGKETTERVFLDKFIALCKNDEFFMRKVCVSHFGELCTAVRRKTLFQRLFPIFVDLCYDETWSIRKACVDVMMPVSCCMTLEHRRLLVADLLATHLNDESKLVRMSAFQILGPFISTFAKQFTGVTYNQQGELVFTSQQDSRFSIRYLYEGIFPTKCAVRSHTLDAEDHNSEDNSDSSVITRKRILEEEDNEDDEDESQEDRISTMRAYKSKIQRKHQKTDQTLDDAENFNSFLYYYVEPDLPLDDELVEAAKRSAAQNNVDWKPLANVTTASTKALLLHDILEEDKYPTDKPESLDLGDQEIVPQHLINSFLTMAEPDQCFGDMGPDIPHHCAFSFPAVVLTLGKDNWKYLKHAYQSLANAKQWKVRHAVASSIHEIAIILGEELTVSDLIPIYNGFIKDLDEVRIGMLKHLATFLKTLKPAVRVQYLPSLKEFLVTDNEWNWRFREELATQLLEIVNLFDPVNVDRYIVSLALELLRDKVAAVRHVALSLMTQTVAHLSDNNRLVKALFRKLKSLVYAKKWIRRQTFASLCAKIISSNAISGDRFSQEMLPTLLEISSDKVPNVRLVVARTLLENVAPMGSEWLGVKEAEEVENRLAEMRLDLDRDVRILAGGEDNVPLNTSSQPKTEESGNIMF</sequence>
<keyword evidence="5" id="KW-1185">Reference proteome</keyword>
<protein>
    <recommendedName>
        <fullName evidence="6">Serine/threonine-protein phosphatase 4 regulatory subunit 1</fullName>
    </recommendedName>
</protein>
<dbReference type="GO" id="GO:0019888">
    <property type="term" value="F:protein phosphatase regulator activity"/>
    <property type="evidence" value="ECO:0007669"/>
    <property type="project" value="TreeGrafter"/>
</dbReference>
<dbReference type="EMBL" id="JAHYIQ010000019">
    <property type="protein sequence ID" value="KAK1123918.1"/>
    <property type="molecule type" value="Genomic_DNA"/>
</dbReference>
<dbReference type="InterPro" id="IPR051023">
    <property type="entry name" value="PP2A_Regulatory_Subunit_A"/>
</dbReference>
<feature type="region of interest" description="Disordered" evidence="3">
    <location>
        <begin position="623"/>
        <end position="644"/>
    </location>
</feature>
<evidence type="ECO:0000256" key="2">
    <source>
        <dbReference type="PROSITE-ProRule" id="PRU00103"/>
    </source>
</evidence>
<dbReference type="InterPro" id="IPR016024">
    <property type="entry name" value="ARM-type_fold"/>
</dbReference>
<feature type="repeat" description="HEAT" evidence="2">
    <location>
        <begin position="558"/>
        <end position="593"/>
    </location>
</feature>
<feature type="compositionally biased region" description="Acidic residues" evidence="3">
    <location>
        <begin position="194"/>
        <end position="206"/>
    </location>
</feature>
<dbReference type="InterPro" id="IPR011989">
    <property type="entry name" value="ARM-like"/>
</dbReference>
<gene>
    <name evidence="4" type="ORF">K0M31_006948</name>
</gene>
<dbReference type="Proteomes" id="UP001177670">
    <property type="component" value="Unassembled WGS sequence"/>
</dbReference>